<sequence>MLGTLRTRRRNQYGVQLCAVASAMLLLFSVTLLYNRLTANRRGSFLNDGVAVFDYLFAVEDPLLQDSDPDLRATLSDDRIDELDVIDDDSKVSNEEEILRGLESEGEENEHTTISSTVSSGYFFDHASHVIRRTFDGKSIDEFDQWEAHATMFEAGTASEEKLSKVAFGSDDMPVDEEVRRKVVKVNNIEDALLLKLGSNGSPLREGWAAWFDAKSVFLRKDRMFRSSLELLNPVNNMHLQDPDGFGVTGLTRGDKLVLKEYLHRLKKKEPLGCFK</sequence>
<evidence type="ECO:0000313" key="2">
    <source>
        <dbReference type="EnsemblPlants" id="AUR62003215-RA:cds"/>
    </source>
</evidence>
<reference evidence="2" key="1">
    <citation type="journal article" date="2017" name="Nature">
        <title>The genome of Chenopodium quinoa.</title>
        <authorList>
            <person name="Jarvis D.E."/>
            <person name="Ho Y.S."/>
            <person name="Lightfoot D.J."/>
            <person name="Schmoeckel S.M."/>
            <person name="Li B."/>
            <person name="Borm T.J.A."/>
            <person name="Ohyanagi H."/>
            <person name="Mineta K."/>
            <person name="Michell C.T."/>
            <person name="Saber N."/>
            <person name="Kharbatia N.M."/>
            <person name="Rupper R.R."/>
            <person name="Sharp A.R."/>
            <person name="Dally N."/>
            <person name="Boughton B.A."/>
            <person name="Woo Y.H."/>
            <person name="Gao G."/>
            <person name="Schijlen E.G.W.M."/>
            <person name="Guo X."/>
            <person name="Momin A.A."/>
            <person name="Negrao S."/>
            <person name="Al-Babili S."/>
            <person name="Gehring C."/>
            <person name="Roessner U."/>
            <person name="Jung C."/>
            <person name="Murphy K."/>
            <person name="Arold S.T."/>
            <person name="Gojobori T."/>
            <person name="van der Linden C.G."/>
            <person name="van Loo E.N."/>
            <person name="Jellen E.N."/>
            <person name="Maughan P.J."/>
            <person name="Tester M."/>
        </authorList>
    </citation>
    <scope>NUCLEOTIDE SEQUENCE [LARGE SCALE GENOMIC DNA]</scope>
    <source>
        <strain evidence="2">cv. PI 614886</strain>
    </source>
</reference>
<dbReference type="PANTHER" id="PTHR47213">
    <property type="entry name" value="OS07G0567300 PROTEIN"/>
    <property type="match status" value="1"/>
</dbReference>
<dbReference type="OMA" id="TRRRNQY"/>
<feature type="transmembrane region" description="Helical" evidence="1">
    <location>
        <begin position="12"/>
        <end position="34"/>
    </location>
</feature>
<reference evidence="2" key="2">
    <citation type="submission" date="2021-03" db="UniProtKB">
        <authorList>
            <consortium name="EnsemblPlants"/>
        </authorList>
    </citation>
    <scope>IDENTIFICATION</scope>
</reference>
<keyword evidence="1" id="KW-0812">Transmembrane</keyword>
<dbReference type="Gramene" id="AUR62003215-RA">
    <property type="protein sequence ID" value="AUR62003215-RA:cds"/>
    <property type="gene ID" value="AUR62003215"/>
</dbReference>
<evidence type="ECO:0000256" key="1">
    <source>
        <dbReference type="SAM" id="Phobius"/>
    </source>
</evidence>
<gene>
    <name evidence="2" type="primary">LOC110723156</name>
</gene>
<dbReference type="OrthoDB" id="1400668at2759"/>
<keyword evidence="1" id="KW-0472">Membrane</keyword>
<evidence type="ECO:0000313" key="3">
    <source>
        <dbReference type="Proteomes" id="UP000596660"/>
    </source>
</evidence>
<keyword evidence="1" id="KW-1133">Transmembrane helix</keyword>
<proteinExistence type="predicted"/>
<dbReference type="Proteomes" id="UP000596660">
    <property type="component" value="Unplaced"/>
</dbReference>
<organism evidence="2 3">
    <name type="scientific">Chenopodium quinoa</name>
    <name type="common">Quinoa</name>
    <dbReference type="NCBI Taxonomy" id="63459"/>
    <lineage>
        <taxon>Eukaryota</taxon>
        <taxon>Viridiplantae</taxon>
        <taxon>Streptophyta</taxon>
        <taxon>Embryophyta</taxon>
        <taxon>Tracheophyta</taxon>
        <taxon>Spermatophyta</taxon>
        <taxon>Magnoliopsida</taxon>
        <taxon>eudicotyledons</taxon>
        <taxon>Gunneridae</taxon>
        <taxon>Pentapetalae</taxon>
        <taxon>Caryophyllales</taxon>
        <taxon>Chenopodiaceae</taxon>
        <taxon>Chenopodioideae</taxon>
        <taxon>Atripliceae</taxon>
        <taxon>Chenopodium</taxon>
    </lineage>
</organism>
<accession>A0A803KW07</accession>
<dbReference type="EnsemblPlants" id="AUR62003215-RA">
    <property type="protein sequence ID" value="AUR62003215-RA:cds"/>
    <property type="gene ID" value="AUR62003215"/>
</dbReference>
<dbReference type="InterPro" id="IPR044789">
    <property type="entry name" value="Put_A1-4-GlycosylTfrase_plant"/>
</dbReference>
<keyword evidence="3" id="KW-1185">Reference proteome</keyword>
<name>A0A803KW07_CHEQI</name>
<dbReference type="KEGG" id="cqi:110723156"/>
<dbReference type="RefSeq" id="XP_021758175.1">
    <property type="nucleotide sequence ID" value="XM_021902483.1"/>
</dbReference>
<dbReference type="GeneID" id="110723156"/>
<dbReference type="PANTHER" id="PTHR47213:SF1">
    <property type="entry name" value="OS07G0567300 PROTEIN"/>
    <property type="match status" value="1"/>
</dbReference>
<protein>
    <submittedName>
        <fullName evidence="2">Uncharacterized protein</fullName>
    </submittedName>
</protein>
<dbReference type="AlphaFoldDB" id="A0A803KW07"/>